<dbReference type="AlphaFoldDB" id="A0A183AGN7"/>
<reference evidence="2 3" key="2">
    <citation type="submission" date="2018-11" db="EMBL/GenBank/DDBJ databases">
        <authorList>
            <consortium name="Pathogen Informatics"/>
        </authorList>
    </citation>
    <scope>NUCLEOTIDE SEQUENCE [LARGE SCALE GENOMIC DNA]</scope>
    <source>
        <strain evidence="2 3">Egypt</strain>
    </source>
</reference>
<sequence length="159" mass="17658">MRAHMSSGRYVDYSERKKHSLSLTSFIHTAPHCHALMDASLGLRANGKSVNCSASTRGKALTDEEAGKEGEDEMDPKEMAELIRKTEEQFFETIERKRKEREMKEAAAAEAAKAAAETADVELEDEEEDQASVEEEEKEGEEMNGEAEMGEEEDPSAAE</sequence>
<protein>
    <submittedName>
        <fullName evidence="4">Nucleolin-like</fullName>
    </submittedName>
</protein>
<feature type="compositionally biased region" description="Basic and acidic residues" evidence="1">
    <location>
        <begin position="60"/>
        <end position="69"/>
    </location>
</feature>
<keyword evidence="3" id="KW-1185">Reference proteome</keyword>
<feature type="compositionally biased region" description="Basic and acidic residues" evidence="1">
    <location>
        <begin position="96"/>
        <end position="107"/>
    </location>
</feature>
<accession>A0A183AGN7</accession>
<dbReference type="Proteomes" id="UP000272942">
    <property type="component" value="Unassembled WGS sequence"/>
</dbReference>
<gene>
    <name evidence="2" type="ORF">ECPE_LOCUS6122</name>
</gene>
<feature type="region of interest" description="Disordered" evidence="1">
    <location>
        <begin position="50"/>
        <end position="76"/>
    </location>
</feature>
<organism evidence="4">
    <name type="scientific">Echinostoma caproni</name>
    <dbReference type="NCBI Taxonomy" id="27848"/>
    <lineage>
        <taxon>Eukaryota</taxon>
        <taxon>Metazoa</taxon>
        <taxon>Spiralia</taxon>
        <taxon>Lophotrochozoa</taxon>
        <taxon>Platyhelminthes</taxon>
        <taxon>Trematoda</taxon>
        <taxon>Digenea</taxon>
        <taxon>Plagiorchiida</taxon>
        <taxon>Echinostomata</taxon>
        <taxon>Echinostomatoidea</taxon>
        <taxon>Echinostomatidae</taxon>
        <taxon>Echinostoma</taxon>
    </lineage>
</organism>
<name>A0A183AGN7_9TREM</name>
<reference evidence="4" key="1">
    <citation type="submission" date="2016-06" db="UniProtKB">
        <authorList>
            <consortium name="WormBaseParasite"/>
        </authorList>
    </citation>
    <scope>IDENTIFICATION</scope>
</reference>
<evidence type="ECO:0000313" key="4">
    <source>
        <dbReference type="WBParaSite" id="ECPE_0000613501-mRNA-1"/>
    </source>
</evidence>
<evidence type="ECO:0000313" key="2">
    <source>
        <dbReference type="EMBL" id="VDP77461.1"/>
    </source>
</evidence>
<proteinExistence type="predicted"/>
<feature type="compositionally biased region" description="Acidic residues" evidence="1">
    <location>
        <begin position="119"/>
        <end position="159"/>
    </location>
</feature>
<dbReference type="EMBL" id="UZAN01043061">
    <property type="protein sequence ID" value="VDP77461.1"/>
    <property type="molecule type" value="Genomic_DNA"/>
</dbReference>
<feature type="region of interest" description="Disordered" evidence="1">
    <location>
        <begin position="96"/>
        <end position="159"/>
    </location>
</feature>
<evidence type="ECO:0000313" key="3">
    <source>
        <dbReference type="Proteomes" id="UP000272942"/>
    </source>
</evidence>
<feature type="compositionally biased region" description="Low complexity" evidence="1">
    <location>
        <begin position="108"/>
        <end position="118"/>
    </location>
</feature>
<evidence type="ECO:0000256" key="1">
    <source>
        <dbReference type="SAM" id="MobiDB-lite"/>
    </source>
</evidence>
<dbReference type="WBParaSite" id="ECPE_0000613501-mRNA-1">
    <property type="protein sequence ID" value="ECPE_0000613501-mRNA-1"/>
    <property type="gene ID" value="ECPE_0000613501"/>
</dbReference>